<keyword evidence="1" id="KW-0479">Metal-binding</keyword>
<dbReference type="OMA" id="VCCNSCF"/>
<dbReference type="InterPro" id="IPR001841">
    <property type="entry name" value="Znf_RING"/>
</dbReference>
<keyword evidence="4" id="KW-0469">Meiosis</keyword>
<evidence type="ECO:0000256" key="1">
    <source>
        <dbReference type="ARBA" id="ARBA00022723"/>
    </source>
</evidence>
<dbReference type="Pfam" id="PF14634">
    <property type="entry name" value="zf-RING_5"/>
    <property type="match status" value="1"/>
</dbReference>
<proteinExistence type="predicted"/>
<dbReference type="Ensembl" id="ENSONIT00000057847.1">
    <property type="protein sequence ID" value="ENSONIP00000048081.1"/>
    <property type="gene ID" value="ENSONIG00000032367.1"/>
</dbReference>
<dbReference type="InterPro" id="IPR013083">
    <property type="entry name" value="Znf_RING/FYVE/PHD"/>
</dbReference>
<organism evidence="9 10">
    <name type="scientific">Oreochromis niloticus</name>
    <name type="common">Nile tilapia</name>
    <name type="synonym">Tilapia nilotica</name>
    <dbReference type="NCBI Taxonomy" id="8128"/>
    <lineage>
        <taxon>Eukaryota</taxon>
        <taxon>Metazoa</taxon>
        <taxon>Chordata</taxon>
        <taxon>Craniata</taxon>
        <taxon>Vertebrata</taxon>
        <taxon>Euteleostomi</taxon>
        <taxon>Actinopterygii</taxon>
        <taxon>Neopterygii</taxon>
        <taxon>Teleostei</taxon>
        <taxon>Neoteleostei</taxon>
        <taxon>Acanthomorphata</taxon>
        <taxon>Ovalentaria</taxon>
        <taxon>Cichlomorphae</taxon>
        <taxon>Cichliformes</taxon>
        <taxon>Cichlidae</taxon>
        <taxon>African cichlids</taxon>
        <taxon>Pseudocrenilabrinae</taxon>
        <taxon>Oreochromini</taxon>
        <taxon>Oreochromis</taxon>
    </lineage>
</organism>
<evidence type="ECO:0000256" key="2">
    <source>
        <dbReference type="ARBA" id="ARBA00022771"/>
    </source>
</evidence>
<accession>A0A669CL61</accession>
<dbReference type="GO" id="GO:0008270">
    <property type="term" value="F:zinc ion binding"/>
    <property type="evidence" value="ECO:0007669"/>
    <property type="project" value="UniProtKB-KW"/>
</dbReference>
<reference evidence="9" key="3">
    <citation type="submission" date="2025-09" db="UniProtKB">
        <authorList>
            <consortium name="Ensembl"/>
        </authorList>
    </citation>
    <scope>IDENTIFICATION</scope>
</reference>
<reference evidence="9" key="2">
    <citation type="submission" date="2025-08" db="UniProtKB">
        <authorList>
            <consortium name="Ensembl"/>
        </authorList>
    </citation>
    <scope>IDENTIFICATION</scope>
</reference>
<keyword evidence="6" id="KW-0175">Coiled coil</keyword>
<dbReference type="GO" id="GO:0000795">
    <property type="term" value="C:synaptonemal complex"/>
    <property type="evidence" value="ECO:0007669"/>
    <property type="project" value="InterPro"/>
</dbReference>
<dbReference type="PANTHER" id="PTHR22663">
    <property type="entry name" value="RING FINGER PROTEIN NARYA-RELATED"/>
    <property type="match status" value="1"/>
</dbReference>
<evidence type="ECO:0000313" key="10">
    <source>
        <dbReference type="Proteomes" id="UP000005207"/>
    </source>
</evidence>
<dbReference type="GO" id="GO:0019789">
    <property type="term" value="F:SUMO transferase activity"/>
    <property type="evidence" value="ECO:0007669"/>
    <property type="project" value="InterPro"/>
</dbReference>
<dbReference type="GO" id="GO:0016925">
    <property type="term" value="P:protein sumoylation"/>
    <property type="evidence" value="ECO:0007669"/>
    <property type="project" value="TreeGrafter"/>
</dbReference>
<dbReference type="InterPro" id="IPR017907">
    <property type="entry name" value="Znf_RING_CS"/>
</dbReference>
<evidence type="ECO:0000256" key="6">
    <source>
        <dbReference type="SAM" id="Coils"/>
    </source>
</evidence>
<evidence type="ECO:0000256" key="5">
    <source>
        <dbReference type="PROSITE-ProRule" id="PRU00175"/>
    </source>
</evidence>
<dbReference type="GO" id="GO:0007131">
    <property type="term" value="P:reciprocal meiotic recombination"/>
    <property type="evidence" value="ECO:0007669"/>
    <property type="project" value="InterPro"/>
</dbReference>
<evidence type="ECO:0000256" key="4">
    <source>
        <dbReference type="ARBA" id="ARBA00023254"/>
    </source>
</evidence>
<dbReference type="SUPFAM" id="SSF57850">
    <property type="entry name" value="RING/U-box"/>
    <property type="match status" value="1"/>
</dbReference>
<feature type="compositionally biased region" description="Polar residues" evidence="7">
    <location>
        <begin position="221"/>
        <end position="230"/>
    </location>
</feature>
<feature type="region of interest" description="Disordered" evidence="7">
    <location>
        <begin position="211"/>
        <end position="230"/>
    </location>
</feature>
<evidence type="ECO:0000256" key="3">
    <source>
        <dbReference type="ARBA" id="ARBA00022833"/>
    </source>
</evidence>
<evidence type="ECO:0000313" key="9">
    <source>
        <dbReference type="Ensembl" id="ENSONIP00000048081.1"/>
    </source>
</evidence>
<keyword evidence="3" id="KW-0862">Zinc</keyword>
<keyword evidence="10" id="KW-1185">Reference proteome</keyword>
<feature type="compositionally biased region" description="Low complexity" evidence="7">
    <location>
        <begin position="266"/>
        <end position="276"/>
    </location>
</feature>
<dbReference type="CTD" id="285498"/>
<dbReference type="PANTHER" id="PTHR22663:SF21">
    <property type="entry name" value="E3 SUMO-PROTEIN LIGASE RNF212-RELATED"/>
    <property type="match status" value="1"/>
</dbReference>
<dbReference type="GeneID" id="100703876"/>
<feature type="region of interest" description="Disordered" evidence="7">
    <location>
        <begin position="144"/>
        <end position="169"/>
    </location>
</feature>
<gene>
    <name evidence="9" type="primary">rnf212</name>
</gene>
<dbReference type="PROSITE" id="PS50089">
    <property type="entry name" value="ZF_RING_2"/>
    <property type="match status" value="1"/>
</dbReference>
<keyword evidence="2 5" id="KW-0863">Zinc-finger</keyword>
<evidence type="ECO:0000256" key="7">
    <source>
        <dbReference type="SAM" id="MobiDB-lite"/>
    </source>
</evidence>
<dbReference type="InterPro" id="IPR042123">
    <property type="entry name" value="Zip3/RNF212-like"/>
</dbReference>
<feature type="coiled-coil region" evidence="6">
    <location>
        <begin position="99"/>
        <end position="140"/>
    </location>
</feature>
<dbReference type="Proteomes" id="UP000005207">
    <property type="component" value="Linkage group LG2"/>
</dbReference>
<dbReference type="OrthoDB" id="2535391at2759"/>
<dbReference type="InParanoid" id="A0A669CL61"/>
<name>A0A669CL61_ORENI</name>
<dbReference type="RefSeq" id="XP_003443438.2">
    <property type="nucleotide sequence ID" value="XM_003443390.4"/>
</dbReference>
<dbReference type="RefSeq" id="XP_013125764.1">
    <property type="nucleotide sequence ID" value="XM_013270310.3"/>
</dbReference>
<dbReference type="AlphaFoldDB" id="A0A669CL61"/>
<protein>
    <submittedName>
        <fullName evidence="9">Ring finger protein 212</fullName>
    </submittedName>
</protein>
<dbReference type="GeneTree" id="ENSGT00740000115581"/>
<feature type="domain" description="RING-type" evidence="8">
    <location>
        <begin position="7"/>
        <end position="50"/>
    </location>
</feature>
<feature type="region of interest" description="Disordered" evidence="7">
    <location>
        <begin position="246"/>
        <end position="282"/>
    </location>
</feature>
<evidence type="ECO:0000259" key="8">
    <source>
        <dbReference type="PROSITE" id="PS50089"/>
    </source>
</evidence>
<dbReference type="GO" id="GO:0007129">
    <property type="term" value="P:homologous chromosome pairing at meiosis"/>
    <property type="evidence" value="ECO:0007669"/>
    <property type="project" value="TreeGrafter"/>
</dbReference>
<sequence length="282" mass="31182">MASWVCCNSCFLPQSADRKLAVTSCGHVICSDCYQRGYQRGQPGSCLICNAKCQLSPLSDKSSPGVKALFSNIKVVAAKHLTEISQVIKYQEKHQKRLFTHYEQKNEKLEEAVVRMKQEMQQMTKKLNEQSAYIAKLENALKLQSTKASSGHHMSHSSQTPHGHKPVLQIPYNSSVSLSRHSSATNVTENMEVDQRSLFWKPNSGSFIRASQDGWTGTMPRRSSNPNMSASHAACSATVSRFQGGPFTPDASFGQSSGWKSPIFRPPSSSRHSMSSLVYPPP</sequence>
<dbReference type="PROSITE" id="PS00518">
    <property type="entry name" value="ZF_RING_1"/>
    <property type="match status" value="1"/>
</dbReference>
<reference evidence="10" key="1">
    <citation type="submission" date="2012-01" db="EMBL/GenBank/DDBJ databases">
        <title>The Genome Sequence of Oreochromis niloticus (Nile Tilapia).</title>
        <authorList>
            <consortium name="Broad Institute Genome Assembly Team"/>
            <consortium name="Broad Institute Sequencing Platform"/>
            <person name="Di Palma F."/>
            <person name="Johnson J."/>
            <person name="Lander E.S."/>
            <person name="Lindblad-Toh K."/>
        </authorList>
    </citation>
    <scope>NUCLEOTIDE SEQUENCE [LARGE SCALE GENOMIC DNA]</scope>
</reference>
<dbReference type="Gene3D" id="3.30.40.10">
    <property type="entry name" value="Zinc/RING finger domain, C3HC4 (zinc finger)"/>
    <property type="match status" value="1"/>
</dbReference>
<dbReference type="KEGG" id="onl:100703876"/>